<dbReference type="InParanoid" id="A0A409X4W5"/>
<reference evidence="2 3" key="1">
    <citation type="journal article" date="2018" name="Evol. Lett.">
        <title>Horizontal gene cluster transfer increased hallucinogenic mushroom diversity.</title>
        <authorList>
            <person name="Reynolds H.T."/>
            <person name="Vijayakumar V."/>
            <person name="Gluck-Thaler E."/>
            <person name="Korotkin H.B."/>
            <person name="Matheny P.B."/>
            <person name="Slot J.C."/>
        </authorList>
    </citation>
    <scope>NUCLEOTIDE SEQUENCE [LARGE SCALE GENOMIC DNA]</scope>
    <source>
        <strain evidence="2 3">2631</strain>
    </source>
</reference>
<dbReference type="Proteomes" id="UP000283269">
    <property type="component" value="Unassembled WGS sequence"/>
</dbReference>
<organism evidence="2 3">
    <name type="scientific">Psilocybe cyanescens</name>
    <dbReference type="NCBI Taxonomy" id="93625"/>
    <lineage>
        <taxon>Eukaryota</taxon>
        <taxon>Fungi</taxon>
        <taxon>Dikarya</taxon>
        <taxon>Basidiomycota</taxon>
        <taxon>Agaricomycotina</taxon>
        <taxon>Agaricomycetes</taxon>
        <taxon>Agaricomycetidae</taxon>
        <taxon>Agaricales</taxon>
        <taxon>Agaricineae</taxon>
        <taxon>Strophariaceae</taxon>
        <taxon>Psilocybe</taxon>
    </lineage>
</organism>
<accession>A0A409X4W5</accession>
<dbReference type="InterPro" id="IPR032710">
    <property type="entry name" value="NTF2-like_dom_sf"/>
</dbReference>
<feature type="region of interest" description="Disordered" evidence="1">
    <location>
        <begin position="1"/>
        <end position="21"/>
    </location>
</feature>
<evidence type="ECO:0000313" key="2">
    <source>
        <dbReference type="EMBL" id="PPQ85833.1"/>
    </source>
</evidence>
<dbReference type="PANTHER" id="PTHR39598:SF1">
    <property type="entry name" value="AUSTINOID BIOSYNTHESIS CLUSTERS PROTEIN F-RELATED"/>
    <property type="match status" value="1"/>
</dbReference>
<evidence type="ECO:0000313" key="3">
    <source>
        <dbReference type="Proteomes" id="UP000283269"/>
    </source>
</evidence>
<dbReference type="Gene3D" id="3.10.450.50">
    <property type="match status" value="1"/>
</dbReference>
<feature type="compositionally biased region" description="Polar residues" evidence="1">
    <location>
        <begin position="1"/>
        <end position="16"/>
    </location>
</feature>
<dbReference type="PANTHER" id="PTHR39598">
    <property type="entry name" value="AUSTINOL SYNTHESIS PROTEIN F-RELATED"/>
    <property type="match status" value="1"/>
</dbReference>
<evidence type="ECO:0008006" key="4">
    <source>
        <dbReference type="Google" id="ProtNLM"/>
    </source>
</evidence>
<name>A0A409X4W5_PSICY</name>
<dbReference type="OrthoDB" id="3758478at2759"/>
<dbReference type="STRING" id="93625.A0A409X4W5"/>
<dbReference type="InterPro" id="IPR050977">
    <property type="entry name" value="Fungal_Meroterpenoid_Isomerase"/>
</dbReference>
<gene>
    <name evidence="2" type="ORF">CVT25_003464</name>
</gene>
<sequence>MSSSDPLSHFNPSESPNYGFVAPPQPSPNLRAFLAYISTAEAWDVDRTMDFFDDALEHRILPQSLGRPVLNKRQYGEYLKALRPFFKSYKVTIHEVIEADDKMTAHASSKGVSVSGVPYANEHVLIVHFVPPPVSAGPNALPKMRLVKEYVDSSFSLTFFAQERAKAKERQERLSRGH</sequence>
<keyword evidence="3" id="KW-1185">Reference proteome</keyword>
<evidence type="ECO:0000256" key="1">
    <source>
        <dbReference type="SAM" id="MobiDB-lite"/>
    </source>
</evidence>
<comment type="caution">
    <text evidence="2">The sequence shown here is derived from an EMBL/GenBank/DDBJ whole genome shotgun (WGS) entry which is preliminary data.</text>
</comment>
<dbReference type="EMBL" id="NHYD01002622">
    <property type="protein sequence ID" value="PPQ85833.1"/>
    <property type="molecule type" value="Genomic_DNA"/>
</dbReference>
<dbReference type="AlphaFoldDB" id="A0A409X4W5"/>
<proteinExistence type="predicted"/>
<protein>
    <recommendedName>
        <fullName evidence="4">SnoaL-like domain-containing protein</fullName>
    </recommendedName>
</protein>
<dbReference type="SUPFAM" id="SSF54427">
    <property type="entry name" value="NTF2-like"/>
    <property type="match status" value="1"/>
</dbReference>